<dbReference type="Pfam" id="PF11702">
    <property type="entry name" value="DUF3295"/>
    <property type="match status" value="1"/>
</dbReference>
<dbReference type="EMBL" id="JBEFKJ010000008">
    <property type="protein sequence ID" value="KAL2044937.1"/>
    <property type="molecule type" value="Genomic_DNA"/>
</dbReference>
<feature type="region of interest" description="Disordered" evidence="1">
    <location>
        <begin position="172"/>
        <end position="386"/>
    </location>
</feature>
<gene>
    <name evidence="4" type="ORF">N7G274_002712</name>
</gene>
<accession>A0ABR4AGK8</accession>
<dbReference type="InterPro" id="IPR021711">
    <property type="entry name" value="DUF3295"/>
</dbReference>
<dbReference type="PANTHER" id="PTHR28014:SF1">
    <property type="entry name" value="NEGATIVE REGULATOR OF RAS-CAMP PATHWAY"/>
    <property type="match status" value="1"/>
</dbReference>
<feature type="compositionally biased region" description="Polar residues" evidence="1">
    <location>
        <begin position="209"/>
        <end position="244"/>
    </location>
</feature>
<name>A0ABR4AGK8_9LECA</name>
<feature type="compositionally biased region" description="Basic and acidic residues" evidence="1">
    <location>
        <begin position="319"/>
        <end position="337"/>
    </location>
</feature>
<feature type="region of interest" description="Disordered" evidence="1">
    <location>
        <begin position="64"/>
        <end position="138"/>
    </location>
</feature>
<protein>
    <recommendedName>
        <fullName evidence="6">Nitrogen regulatory protein areA GATA-like domain-containing protein</fullName>
    </recommendedName>
</protein>
<comment type="caution">
    <text evidence="4">The sequence shown here is derived from an EMBL/GenBank/DDBJ whole genome shotgun (WGS) entry which is preliminary data.</text>
</comment>
<sequence>MPVRLEIPMLTVDAGKMRNVDTRNVENLYGMWSVFSKCADTVEDGRRLENLSWRIWGRETMCCETQPRKSATPAINDPRPRPKKKDIPELSSSVDSVVSDESDRPEDSQCSPPVPLETKPSPPRTPNPIVATSRGREKHITSLGLEKMVVSIQDKQRIGPLSPTISEAIPSVLPSTDITPRPTSPTILAPFRSSDSSSISAPISSPGSEQSGRQTVGSDTSAELLSSHSVVRGFSPNNVSSSYRSRTHLAPTPVPTKTSMPSKTKDPKKGAMFMLGGGTGSSDENDGGSFESHMSSPAKQSSLTAGLKGATSNTKKQLSFRDEVESRTLNNKSHEDEQVFEDSDEEEDSEDNAIEESSEEDEEDEDEEWEDDPSESENTTAAPLFHRVDSKPNLVARRSLLTTLLNESDRAAAFANMASRSTPALRRSRTSNPHGPSVGTSPKEDPSATMLGPHMTPPKPIVMNRSTSYHQMALSPRTTRKNMLHSEMTESLRKSVLWERQQKRSTAQAVLKRSHTAHALTNLPHNSRGGYKGEQFDEWYGDGLLAYHAKGW</sequence>
<evidence type="ECO:0000313" key="4">
    <source>
        <dbReference type="EMBL" id="KAL2044937.1"/>
    </source>
</evidence>
<feature type="region of interest" description="Disordered" evidence="1">
    <location>
        <begin position="418"/>
        <end position="455"/>
    </location>
</feature>
<dbReference type="InterPro" id="IPR013860">
    <property type="entry name" value="AreA_GATA"/>
</dbReference>
<feature type="compositionally biased region" description="Acidic residues" evidence="1">
    <location>
        <begin position="338"/>
        <end position="375"/>
    </location>
</feature>
<feature type="compositionally biased region" description="Polar residues" evidence="1">
    <location>
        <begin position="292"/>
        <end position="317"/>
    </location>
</feature>
<dbReference type="InterPro" id="IPR053043">
    <property type="entry name" value="Ras-cAMP_regulatory"/>
</dbReference>
<feature type="compositionally biased region" description="Polar residues" evidence="1">
    <location>
        <begin position="430"/>
        <end position="440"/>
    </location>
</feature>
<evidence type="ECO:0000256" key="1">
    <source>
        <dbReference type="SAM" id="MobiDB-lite"/>
    </source>
</evidence>
<evidence type="ECO:0000313" key="5">
    <source>
        <dbReference type="Proteomes" id="UP001590950"/>
    </source>
</evidence>
<feature type="domain" description="DUF3295" evidence="3">
    <location>
        <begin position="85"/>
        <end position="552"/>
    </location>
</feature>
<dbReference type="Proteomes" id="UP001590950">
    <property type="component" value="Unassembled WGS sequence"/>
</dbReference>
<keyword evidence="5" id="KW-1185">Reference proteome</keyword>
<evidence type="ECO:0000259" key="2">
    <source>
        <dbReference type="Pfam" id="PF08550"/>
    </source>
</evidence>
<dbReference type="PANTHER" id="PTHR28014">
    <property type="entry name" value="NEGATIVE REGULATOR OF RAS-CAMP PATHWAY"/>
    <property type="match status" value="1"/>
</dbReference>
<evidence type="ECO:0008006" key="6">
    <source>
        <dbReference type="Google" id="ProtNLM"/>
    </source>
</evidence>
<proteinExistence type="predicted"/>
<dbReference type="Pfam" id="PF08550">
    <property type="entry name" value="GATA_AreA"/>
    <property type="match status" value="1"/>
</dbReference>
<organism evidence="4 5">
    <name type="scientific">Stereocaulon virgatum</name>
    <dbReference type="NCBI Taxonomy" id="373712"/>
    <lineage>
        <taxon>Eukaryota</taxon>
        <taxon>Fungi</taxon>
        <taxon>Dikarya</taxon>
        <taxon>Ascomycota</taxon>
        <taxon>Pezizomycotina</taxon>
        <taxon>Lecanoromycetes</taxon>
        <taxon>OSLEUM clade</taxon>
        <taxon>Lecanoromycetidae</taxon>
        <taxon>Lecanorales</taxon>
        <taxon>Lecanorineae</taxon>
        <taxon>Stereocaulaceae</taxon>
        <taxon>Stereocaulon</taxon>
    </lineage>
</organism>
<evidence type="ECO:0000259" key="3">
    <source>
        <dbReference type="Pfam" id="PF11702"/>
    </source>
</evidence>
<reference evidence="4 5" key="1">
    <citation type="submission" date="2024-09" db="EMBL/GenBank/DDBJ databases">
        <title>Rethinking Asexuality: The Enigmatic Case of Functional Sexual Genes in Lepraria (Stereocaulaceae).</title>
        <authorList>
            <person name="Doellman M."/>
            <person name="Sun Y."/>
            <person name="Barcenas-Pena A."/>
            <person name="Lumbsch H.T."/>
            <person name="Grewe F."/>
        </authorList>
    </citation>
    <scope>NUCLEOTIDE SEQUENCE [LARGE SCALE GENOMIC DNA]</scope>
    <source>
        <strain evidence="4 5">Mercado 3170</strain>
    </source>
</reference>
<feature type="compositionally biased region" description="Low complexity" evidence="1">
    <location>
        <begin position="193"/>
        <end position="208"/>
    </location>
</feature>
<feature type="compositionally biased region" description="Pro residues" evidence="1">
    <location>
        <begin position="112"/>
        <end position="126"/>
    </location>
</feature>
<feature type="domain" description="Nitrogen regulatory protein areA GATA-like" evidence="2">
    <location>
        <begin position="31"/>
        <end position="58"/>
    </location>
</feature>